<organism evidence="4 5">
    <name type="scientific">Hyaloscypha bicolor E</name>
    <dbReference type="NCBI Taxonomy" id="1095630"/>
    <lineage>
        <taxon>Eukaryota</taxon>
        <taxon>Fungi</taxon>
        <taxon>Dikarya</taxon>
        <taxon>Ascomycota</taxon>
        <taxon>Pezizomycotina</taxon>
        <taxon>Leotiomycetes</taxon>
        <taxon>Helotiales</taxon>
        <taxon>Hyaloscyphaceae</taxon>
        <taxon>Hyaloscypha</taxon>
        <taxon>Hyaloscypha bicolor</taxon>
    </lineage>
</organism>
<dbReference type="STRING" id="1095630.A0A2J6TMF3"/>
<reference evidence="4 5" key="1">
    <citation type="submission" date="2016-04" db="EMBL/GenBank/DDBJ databases">
        <title>A degradative enzymes factory behind the ericoid mycorrhizal symbiosis.</title>
        <authorList>
            <consortium name="DOE Joint Genome Institute"/>
            <person name="Martino E."/>
            <person name="Morin E."/>
            <person name="Grelet G."/>
            <person name="Kuo A."/>
            <person name="Kohler A."/>
            <person name="Daghino S."/>
            <person name="Barry K."/>
            <person name="Choi C."/>
            <person name="Cichocki N."/>
            <person name="Clum A."/>
            <person name="Copeland A."/>
            <person name="Hainaut M."/>
            <person name="Haridas S."/>
            <person name="Labutti K."/>
            <person name="Lindquist E."/>
            <person name="Lipzen A."/>
            <person name="Khouja H.-R."/>
            <person name="Murat C."/>
            <person name="Ohm R."/>
            <person name="Olson A."/>
            <person name="Spatafora J."/>
            <person name="Veneault-Fourrey C."/>
            <person name="Henrissat B."/>
            <person name="Grigoriev I."/>
            <person name="Martin F."/>
            <person name="Perotto S."/>
        </authorList>
    </citation>
    <scope>NUCLEOTIDE SEQUENCE [LARGE SCALE GENOMIC DNA]</scope>
    <source>
        <strain evidence="4 5">E</strain>
    </source>
</reference>
<dbReference type="InParanoid" id="A0A2J6TMF3"/>
<gene>
    <name evidence="4" type="ORF">K444DRAFT_660561</name>
</gene>
<feature type="compositionally biased region" description="Basic and acidic residues" evidence="2">
    <location>
        <begin position="10"/>
        <end position="23"/>
    </location>
</feature>
<sequence length="285" mass="32585">MSPLTMYSPLEDKSENGFQSSEDHESLLSGSVKSYRKPTPRTLIWIPMLMLPIISAFLIGFGVWIGSHWFTNTNAVCLAHVQNYSPIQKEVDNSYHIVKYNGSFLHENLFRKPAGPEVDAAWDSLGVNYRSIAVPRSEAPKSGLKPSQVQINPKYGGGFPANVEGLHHLHCLNLVRQSLYYNIDYYRAEGKGAFVNEDMIVRHHVSHCLDIIRQQLMCTVDTGMLGQVWWDKSFPKAFVDFNTEHKCKNFDAVRQWAEERQLPEKVPDDFLKPPQSEEEVYEEIP</sequence>
<protein>
    <recommendedName>
        <fullName evidence="6">Tat pathway signal sequence</fullName>
    </recommendedName>
</protein>
<evidence type="ECO:0000313" key="5">
    <source>
        <dbReference type="Proteomes" id="UP000235371"/>
    </source>
</evidence>
<keyword evidence="5" id="KW-1185">Reference proteome</keyword>
<dbReference type="AlphaFoldDB" id="A0A2J6TMF3"/>
<evidence type="ECO:0000256" key="2">
    <source>
        <dbReference type="SAM" id="MobiDB-lite"/>
    </source>
</evidence>
<keyword evidence="3" id="KW-0812">Transmembrane</keyword>
<evidence type="ECO:0000313" key="4">
    <source>
        <dbReference type="EMBL" id="PMD64200.1"/>
    </source>
</evidence>
<dbReference type="GO" id="GO:0043386">
    <property type="term" value="P:mycotoxin biosynthetic process"/>
    <property type="evidence" value="ECO:0007669"/>
    <property type="project" value="InterPro"/>
</dbReference>
<proteinExistence type="inferred from homology"/>
<dbReference type="Pfam" id="PF11807">
    <property type="entry name" value="UstYa"/>
    <property type="match status" value="1"/>
</dbReference>
<dbReference type="PANTHER" id="PTHR33365">
    <property type="entry name" value="YALI0B05434P"/>
    <property type="match status" value="1"/>
</dbReference>
<feature type="region of interest" description="Disordered" evidence="2">
    <location>
        <begin position="266"/>
        <end position="285"/>
    </location>
</feature>
<name>A0A2J6TMF3_9HELO</name>
<accession>A0A2J6TMF3</accession>
<comment type="similarity">
    <text evidence="1">Belongs to the ustYa family.</text>
</comment>
<dbReference type="InterPro" id="IPR021765">
    <property type="entry name" value="UstYa-like"/>
</dbReference>
<keyword evidence="3" id="KW-1133">Transmembrane helix</keyword>
<keyword evidence="3" id="KW-0472">Membrane</keyword>
<feature type="compositionally biased region" description="Acidic residues" evidence="2">
    <location>
        <begin position="276"/>
        <end position="285"/>
    </location>
</feature>
<feature type="transmembrane region" description="Helical" evidence="3">
    <location>
        <begin position="43"/>
        <end position="65"/>
    </location>
</feature>
<dbReference type="PANTHER" id="PTHR33365:SF13">
    <property type="entry name" value="TAT PATHWAY SIGNAL SEQUENCE"/>
    <property type="match status" value="1"/>
</dbReference>
<dbReference type="EMBL" id="KZ613769">
    <property type="protein sequence ID" value="PMD64200.1"/>
    <property type="molecule type" value="Genomic_DNA"/>
</dbReference>
<dbReference type="OrthoDB" id="3687641at2759"/>
<evidence type="ECO:0000256" key="1">
    <source>
        <dbReference type="ARBA" id="ARBA00035112"/>
    </source>
</evidence>
<evidence type="ECO:0008006" key="6">
    <source>
        <dbReference type="Google" id="ProtNLM"/>
    </source>
</evidence>
<dbReference type="RefSeq" id="XP_024741104.1">
    <property type="nucleotide sequence ID" value="XM_024886480.1"/>
</dbReference>
<feature type="region of interest" description="Disordered" evidence="2">
    <location>
        <begin position="1"/>
        <end position="23"/>
    </location>
</feature>
<dbReference type="GeneID" id="36594557"/>
<dbReference type="Proteomes" id="UP000235371">
    <property type="component" value="Unassembled WGS sequence"/>
</dbReference>
<evidence type="ECO:0000256" key="3">
    <source>
        <dbReference type="SAM" id="Phobius"/>
    </source>
</evidence>